<dbReference type="EMBL" id="MU853412">
    <property type="protein sequence ID" value="KAK4133425.1"/>
    <property type="molecule type" value="Genomic_DNA"/>
</dbReference>
<comment type="caution">
    <text evidence="2">The sequence shown here is derived from an EMBL/GenBank/DDBJ whole genome shotgun (WGS) entry which is preliminary data.</text>
</comment>
<dbReference type="AlphaFoldDB" id="A0AAN6UIB3"/>
<gene>
    <name evidence="2" type="ORF">BT67DRAFT_50141</name>
</gene>
<accession>A0AAN6UIB3</accession>
<protein>
    <submittedName>
        <fullName evidence="2">Uncharacterized protein</fullName>
    </submittedName>
</protein>
<dbReference type="Proteomes" id="UP001304895">
    <property type="component" value="Unassembled WGS sequence"/>
</dbReference>
<keyword evidence="3" id="KW-1185">Reference proteome</keyword>
<evidence type="ECO:0000256" key="1">
    <source>
        <dbReference type="SAM" id="MobiDB-lite"/>
    </source>
</evidence>
<evidence type="ECO:0000313" key="3">
    <source>
        <dbReference type="Proteomes" id="UP001304895"/>
    </source>
</evidence>
<sequence>MPNCHGHSLLSALRRNMTRSDIPQSTPAHKAQVLTDAAPIRPEEPSTKPSLDGGTQMRRRQQLTGMYG</sequence>
<proteinExistence type="predicted"/>
<organism evidence="2 3">
    <name type="scientific">Trichocladium antarcticum</name>
    <dbReference type="NCBI Taxonomy" id="1450529"/>
    <lineage>
        <taxon>Eukaryota</taxon>
        <taxon>Fungi</taxon>
        <taxon>Dikarya</taxon>
        <taxon>Ascomycota</taxon>
        <taxon>Pezizomycotina</taxon>
        <taxon>Sordariomycetes</taxon>
        <taxon>Sordariomycetidae</taxon>
        <taxon>Sordariales</taxon>
        <taxon>Chaetomiaceae</taxon>
        <taxon>Trichocladium</taxon>
    </lineage>
</organism>
<feature type="region of interest" description="Disordered" evidence="1">
    <location>
        <begin position="16"/>
        <end position="68"/>
    </location>
</feature>
<reference evidence="2" key="2">
    <citation type="submission" date="2023-05" db="EMBL/GenBank/DDBJ databases">
        <authorList>
            <consortium name="Lawrence Berkeley National Laboratory"/>
            <person name="Steindorff A."/>
            <person name="Hensen N."/>
            <person name="Bonometti L."/>
            <person name="Westerberg I."/>
            <person name="Brannstrom I.O."/>
            <person name="Guillou S."/>
            <person name="Cros-Aarteil S."/>
            <person name="Calhoun S."/>
            <person name="Haridas S."/>
            <person name="Kuo A."/>
            <person name="Mondo S."/>
            <person name="Pangilinan J."/>
            <person name="Riley R."/>
            <person name="Labutti K."/>
            <person name="Andreopoulos B."/>
            <person name="Lipzen A."/>
            <person name="Chen C."/>
            <person name="Yanf M."/>
            <person name="Daum C."/>
            <person name="Ng V."/>
            <person name="Clum A."/>
            <person name="Ohm R."/>
            <person name="Martin F."/>
            <person name="Silar P."/>
            <person name="Natvig D."/>
            <person name="Lalanne C."/>
            <person name="Gautier V."/>
            <person name="Ament-Velasquez S.L."/>
            <person name="Kruys A."/>
            <person name="Hutchinson M.I."/>
            <person name="Powell A.J."/>
            <person name="Barry K."/>
            <person name="Miller A.N."/>
            <person name="Grigoriev I.V."/>
            <person name="Debuchy R."/>
            <person name="Gladieux P."/>
            <person name="Thoren M.H."/>
            <person name="Johannesson H."/>
        </authorList>
    </citation>
    <scope>NUCLEOTIDE SEQUENCE</scope>
    <source>
        <strain evidence="2">CBS 123565</strain>
    </source>
</reference>
<name>A0AAN6UIB3_9PEZI</name>
<reference evidence="2" key="1">
    <citation type="journal article" date="2023" name="Mol. Phylogenet. Evol.">
        <title>Genome-scale phylogeny and comparative genomics of the fungal order Sordariales.</title>
        <authorList>
            <person name="Hensen N."/>
            <person name="Bonometti L."/>
            <person name="Westerberg I."/>
            <person name="Brannstrom I.O."/>
            <person name="Guillou S."/>
            <person name="Cros-Aarteil S."/>
            <person name="Calhoun S."/>
            <person name="Haridas S."/>
            <person name="Kuo A."/>
            <person name="Mondo S."/>
            <person name="Pangilinan J."/>
            <person name="Riley R."/>
            <person name="LaButti K."/>
            <person name="Andreopoulos B."/>
            <person name="Lipzen A."/>
            <person name="Chen C."/>
            <person name="Yan M."/>
            <person name="Daum C."/>
            <person name="Ng V."/>
            <person name="Clum A."/>
            <person name="Steindorff A."/>
            <person name="Ohm R.A."/>
            <person name="Martin F."/>
            <person name="Silar P."/>
            <person name="Natvig D.O."/>
            <person name="Lalanne C."/>
            <person name="Gautier V."/>
            <person name="Ament-Velasquez S.L."/>
            <person name="Kruys A."/>
            <person name="Hutchinson M.I."/>
            <person name="Powell A.J."/>
            <person name="Barry K."/>
            <person name="Miller A.N."/>
            <person name="Grigoriev I.V."/>
            <person name="Debuchy R."/>
            <person name="Gladieux P."/>
            <person name="Hiltunen Thoren M."/>
            <person name="Johannesson H."/>
        </authorList>
    </citation>
    <scope>NUCLEOTIDE SEQUENCE</scope>
    <source>
        <strain evidence="2">CBS 123565</strain>
    </source>
</reference>
<evidence type="ECO:0000313" key="2">
    <source>
        <dbReference type="EMBL" id="KAK4133425.1"/>
    </source>
</evidence>